<accession>A0AAU7JRZ1</accession>
<organism evidence="1">
    <name type="scientific">Pedococcus sp. KACC 23699</name>
    <dbReference type="NCBI Taxonomy" id="3149228"/>
    <lineage>
        <taxon>Bacteria</taxon>
        <taxon>Bacillati</taxon>
        <taxon>Actinomycetota</taxon>
        <taxon>Actinomycetes</taxon>
        <taxon>Micrococcales</taxon>
        <taxon>Intrasporangiaceae</taxon>
        <taxon>Pedococcus</taxon>
    </lineage>
</organism>
<name>A0AAU7JRZ1_9MICO</name>
<proteinExistence type="predicted"/>
<dbReference type="Pfam" id="PF14078">
    <property type="entry name" value="DUF4259"/>
    <property type="match status" value="1"/>
</dbReference>
<dbReference type="AlphaFoldDB" id="A0AAU7JRZ1"/>
<protein>
    <submittedName>
        <fullName evidence="1">DUF4259 domain-containing protein</fullName>
    </submittedName>
</protein>
<dbReference type="EMBL" id="CP157483">
    <property type="protein sequence ID" value="XBO42824.1"/>
    <property type="molecule type" value="Genomic_DNA"/>
</dbReference>
<dbReference type="RefSeq" id="WP_406830243.1">
    <property type="nucleotide sequence ID" value="NZ_CP157483.1"/>
</dbReference>
<gene>
    <name evidence="1" type="ORF">ABEG17_14780</name>
</gene>
<dbReference type="InterPro" id="IPR025355">
    <property type="entry name" value="DUF4259"/>
</dbReference>
<evidence type="ECO:0000313" key="1">
    <source>
        <dbReference type="EMBL" id="XBO42824.1"/>
    </source>
</evidence>
<reference evidence="1" key="1">
    <citation type="submission" date="2024-05" db="EMBL/GenBank/DDBJ databases">
        <authorList>
            <person name="Kim S."/>
            <person name="Heo J."/>
            <person name="Choi H."/>
            <person name="Choi Y."/>
            <person name="Kwon S.-W."/>
            <person name="Kim Y."/>
        </authorList>
    </citation>
    <scope>NUCLEOTIDE SEQUENCE</scope>
    <source>
        <strain evidence="1">KACC 23699</strain>
    </source>
</reference>
<sequence length="137" mass="15467">MGATGTGPFENDDALDFLDALEEAEPHERRARVEHAMGRVVRSSAYIEAPEMAEAIAAAVVVAASDDFESAIREPYLPRWIEDEPIEVDEGLEDLATRALHRALRPEDNEWWELWDEARATDDITERLGRYLETLGD</sequence>